<dbReference type="InterPro" id="IPR027417">
    <property type="entry name" value="P-loop_NTPase"/>
</dbReference>
<sequence length="321" mass="36644">MFILEEITVRLSFYKAFGLTISSEVKIRGLRELSFDHNKIDVTIRKEDLNNLWLCRFEENKHFYIKKDIIMFEIPNVAIFLIKNGSEIYVSPHEFSKQDKICLYILGTCMGAILMQRFVFPLHGSAIAIGEKAYAIVGESGAGKSTLASALLKKDYKLLSDDVIPITLNESGVPIVTPAYPQQKLWLESLNQFGIESSKLRPIIDREAKFAVPVESQFASNTMPLGGVFELIKTDYGSIELQPINNLLRFQTMFTHTYRPFFVNPLGLMEWHFTTSSKIINHIKLFQLRRPQDEFTAHELADLILSTIKKEAIVHESYSNA</sequence>
<reference evidence="1 2" key="1">
    <citation type="journal article" date="1979" name="Int. J. Syst. Evol. Microbiol.">
        <title>Bacillus globisporus subsp. marinus subsp. nov.</title>
        <authorList>
            <person name="Liu H."/>
        </authorList>
    </citation>
    <scope>NUCLEOTIDE SEQUENCE [LARGE SCALE GENOMIC DNA]</scope>
    <source>
        <strain evidence="1 2">DSM 1297</strain>
    </source>
</reference>
<evidence type="ECO:0000313" key="2">
    <source>
        <dbReference type="Proteomes" id="UP001556040"/>
    </source>
</evidence>
<keyword evidence="2" id="KW-1185">Reference proteome</keyword>
<organism evidence="1 2">
    <name type="scientific">Jeotgalibacillus marinus</name>
    <dbReference type="NCBI Taxonomy" id="86667"/>
    <lineage>
        <taxon>Bacteria</taxon>
        <taxon>Bacillati</taxon>
        <taxon>Bacillota</taxon>
        <taxon>Bacilli</taxon>
        <taxon>Bacillales</taxon>
        <taxon>Caryophanaceae</taxon>
        <taxon>Jeotgalibacillus</taxon>
    </lineage>
</organism>
<accession>A0ABV3Q121</accession>
<dbReference type="Gene3D" id="3.40.50.300">
    <property type="entry name" value="P-loop containing nucleotide triphosphate hydrolases"/>
    <property type="match status" value="1"/>
</dbReference>
<dbReference type="EMBL" id="JBFMIA010000002">
    <property type="protein sequence ID" value="MEW9501048.1"/>
    <property type="molecule type" value="Genomic_DNA"/>
</dbReference>
<name>A0ABV3Q121_9BACL</name>
<comment type="caution">
    <text evidence="1">The sequence shown here is derived from an EMBL/GenBank/DDBJ whole genome shotgun (WGS) entry which is preliminary data.</text>
</comment>
<evidence type="ECO:0000313" key="1">
    <source>
        <dbReference type="EMBL" id="MEW9501048.1"/>
    </source>
</evidence>
<proteinExistence type="predicted"/>
<gene>
    <name evidence="1" type="ORF">AB1471_04425</name>
</gene>
<dbReference type="Proteomes" id="UP001556040">
    <property type="component" value="Unassembled WGS sequence"/>
</dbReference>
<dbReference type="SUPFAM" id="SSF53795">
    <property type="entry name" value="PEP carboxykinase-like"/>
    <property type="match status" value="1"/>
</dbReference>
<dbReference type="RefSeq" id="WP_367778676.1">
    <property type="nucleotide sequence ID" value="NZ_JBFMIA010000002.1"/>
</dbReference>
<protein>
    <submittedName>
        <fullName evidence="1">Aldolase</fullName>
    </submittedName>
</protein>